<proteinExistence type="predicted"/>
<dbReference type="EnsemblMetazoa" id="tetur06g01610.1">
    <property type="protein sequence ID" value="tetur06g01610.1"/>
    <property type="gene ID" value="tetur06g01610"/>
</dbReference>
<dbReference type="KEGG" id="tut:107361069"/>
<protein>
    <submittedName>
        <fullName evidence="2">Uncharacterized protein</fullName>
    </submittedName>
</protein>
<dbReference type="AlphaFoldDB" id="T1K6T1"/>
<feature type="chain" id="PRO_5004580353" evidence="1">
    <location>
        <begin position="20"/>
        <end position="166"/>
    </location>
</feature>
<reference evidence="2" key="2">
    <citation type="submission" date="2015-06" db="UniProtKB">
        <authorList>
            <consortium name="EnsemblMetazoa"/>
        </authorList>
    </citation>
    <scope>IDENTIFICATION</scope>
</reference>
<dbReference type="EMBL" id="CAEY01001794">
    <property type="status" value="NOT_ANNOTATED_CDS"/>
    <property type="molecule type" value="Genomic_DNA"/>
</dbReference>
<evidence type="ECO:0000313" key="2">
    <source>
        <dbReference type="EnsemblMetazoa" id="tetur06g01610.1"/>
    </source>
</evidence>
<keyword evidence="1" id="KW-0732">Signal</keyword>
<dbReference type="OrthoDB" id="6728016at2759"/>
<dbReference type="HOGENOM" id="CLU_127873_0_0_1"/>
<dbReference type="Proteomes" id="UP000015104">
    <property type="component" value="Unassembled WGS sequence"/>
</dbReference>
<name>T1K6T1_TETUR</name>
<organism evidence="2 3">
    <name type="scientific">Tetranychus urticae</name>
    <name type="common">Two-spotted spider mite</name>
    <dbReference type="NCBI Taxonomy" id="32264"/>
    <lineage>
        <taxon>Eukaryota</taxon>
        <taxon>Metazoa</taxon>
        <taxon>Ecdysozoa</taxon>
        <taxon>Arthropoda</taxon>
        <taxon>Chelicerata</taxon>
        <taxon>Arachnida</taxon>
        <taxon>Acari</taxon>
        <taxon>Acariformes</taxon>
        <taxon>Trombidiformes</taxon>
        <taxon>Prostigmata</taxon>
        <taxon>Eleutherengona</taxon>
        <taxon>Raphignathae</taxon>
        <taxon>Tetranychoidea</taxon>
        <taxon>Tetranychidae</taxon>
        <taxon>Tetranychus</taxon>
    </lineage>
</organism>
<sequence>MKMIATLFVVIAFSSLAFAESGYIPCPVPPTTPGADIDKMAGLWYKTNGAPYSINLQVYFTPREDGDFNFTIRSPYGGKDWEDAIAERTDNQNILNLYNGMSKEIPSFMTLNIVDTDYDNYASVYLCWSFVPGTSFVGEHMNLSRTDYMAADKYRELANHVFDKAA</sequence>
<accession>T1K6T1</accession>
<dbReference type="Gene3D" id="2.40.128.20">
    <property type="match status" value="1"/>
</dbReference>
<dbReference type="InterPro" id="IPR012674">
    <property type="entry name" value="Calycin"/>
</dbReference>
<evidence type="ECO:0000256" key="1">
    <source>
        <dbReference type="SAM" id="SignalP"/>
    </source>
</evidence>
<reference evidence="3" key="1">
    <citation type="submission" date="2011-08" db="EMBL/GenBank/DDBJ databases">
        <authorList>
            <person name="Rombauts S."/>
        </authorList>
    </citation>
    <scope>NUCLEOTIDE SEQUENCE</scope>
    <source>
        <strain evidence="3">London</strain>
    </source>
</reference>
<feature type="signal peptide" evidence="1">
    <location>
        <begin position="1"/>
        <end position="19"/>
    </location>
</feature>
<evidence type="ECO:0000313" key="3">
    <source>
        <dbReference type="Proteomes" id="UP000015104"/>
    </source>
</evidence>
<keyword evidence="3" id="KW-1185">Reference proteome</keyword>
<gene>
    <name evidence="2" type="primary">107361069</name>
</gene>
<dbReference type="SUPFAM" id="SSF50814">
    <property type="entry name" value="Lipocalins"/>
    <property type="match status" value="1"/>
</dbReference>